<dbReference type="RefSeq" id="WP_308951104.1">
    <property type="nucleotide sequence ID" value="NZ_JARXHW010000032.1"/>
</dbReference>
<dbReference type="PANTHER" id="PTHR37833:SF1">
    <property type="entry name" value="SIGNAL PEPTIDE PROTEIN"/>
    <property type="match status" value="1"/>
</dbReference>
<dbReference type="PROSITE" id="PS51257">
    <property type="entry name" value="PROKAR_LIPOPROTEIN"/>
    <property type="match status" value="1"/>
</dbReference>
<evidence type="ECO:0000256" key="1">
    <source>
        <dbReference type="SAM" id="SignalP"/>
    </source>
</evidence>
<dbReference type="InterPro" id="IPR011467">
    <property type="entry name" value="DUF1573"/>
</dbReference>
<accession>A0ABU1AWG4</accession>
<keyword evidence="1" id="KW-0732">Signal</keyword>
<dbReference type="Pfam" id="PF07610">
    <property type="entry name" value="DUF1573"/>
    <property type="match status" value="1"/>
</dbReference>
<reference evidence="2 3" key="1">
    <citation type="submission" date="2023-04" db="EMBL/GenBank/DDBJ databases">
        <title>A novel bacteria isolated from coastal sediment.</title>
        <authorList>
            <person name="Liu X.-J."/>
            <person name="Du Z.-J."/>
        </authorList>
    </citation>
    <scope>NUCLEOTIDE SEQUENCE [LARGE SCALE GENOMIC DNA]</scope>
    <source>
        <strain evidence="2 3">SDUM461003</strain>
    </source>
</reference>
<feature type="signal peptide" evidence="1">
    <location>
        <begin position="1"/>
        <end position="21"/>
    </location>
</feature>
<dbReference type="InterPro" id="IPR013783">
    <property type="entry name" value="Ig-like_fold"/>
</dbReference>
<evidence type="ECO:0000313" key="3">
    <source>
        <dbReference type="Proteomes" id="UP001225316"/>
    </source>
</evidence>
<dbReference type="PANTHER" id="PTHR37833">
    <property type="entry name" value="LIPOPROTEIN-RELATED"/>
    <property type="match status" value="1"/>
</dbReference>
<feature type="chain" id="PRO_5046588939" evidence="1">
    <location>
        <begin position="22"/>
        <end position="222"/>
    </location>
</feature>
<dbReference type="Gene3D" id="2.60.40.10">
    <property type="entry name" value="Immunoglobulins"/>
    <property type="match status" value="1"/>
</dbReference>
<name>A0ABU1AWG4_9BACT</name>
<organism evidence="2 3">
    <name type="scientific">Thalassobacterium maritimum</name>
    <dbReference type="NCBI Taxonomy" id="3041265"/>
    <lineage>
        <taxon>Bacteria</taxon>
        <taxon>Pseudomonadati</taxon>
        <taxon>Verrucomicrobiota</taxon>
        <taxon>Opitutia</taxon>
        <taxon>Puniceicoccales</taxon>
        <taxon>Coraliomargaritaceae</taxon>
        <taxon>Thalassobacterium</taxon>
    </lineage>
</organism>
<proteinExistence type="predicted"/>
<keyword evidence="3" id="KW-1185">Reference proteome</keyword>
<dbReference type="Proteomes" id="UP001225316">
    <property type="component" value="Unassembled WGS sequence"/>
</dbReference>
<sequence>MFSRFILISLLLSSCASLLNASSLVWDSTEAHVKMEPEQEQARATFTVTNEGEKTVRIARIKTSCGCTGSILDKKIIKPGETTEIIATFNKGKRQGLNRNRLQVFIDSQAEAVVTLAMNVEIPTLIKAAPQIVYWSPSSSKTERRVQLSLDEQYMDSIQSIDYDKSRLTITEEPGDANKGIERVLVIEPKDYDTLYRGTITVHASGPNNRKAETRIHTFVQP</sequence>
<gene>
    <name evidence="2" type="ORF">QEH52_13320</name>
</gene>
<comment type="caution">
    <text evidence="2">The sequence shown here is derived from an EMBL/GenBank/DDBJ whole genome shotgun (WGS) entry which is preliminary data.</text>
</comment>
<evidence type="ECO:0000313" key="2">
    <source>
        <dbReference type="EMBL" id="MDQ8208498.1"/>
    </source>
</evidence>
<protein>
    <submittedName>
        <fullName evidence="2">DUF1573 domain-containing protein</fullName>
    </submittedName>
</protein>
<dbReference type="EMBL" id="JARXHW010000032">
    <property type="protein sequence ID" value="MDQ8208498.1"/>
    <property type="molecule type" value="Genomic_DNA"/>
</dbReference>